<dbReference type="Ensembl" id="ENSANAT00000049177.1">
    <property type="protein sequence ID" value="ENSANAP00000031133.1"/>
    <property type="gene ID" value="ENSANAG00000033307.1"/>
</dbReference>
<dbReference type="AlphaFoldDB" id="A0A2K5ED15"/>
<dbReference type="PANTHER" id="PTHR13481:SF0">
    <property type="entry name" value="SREBP REGULATING GENE PROTEIN"/>
    <property type="match status" value="1"/>
</dbReference>
<dbReference type="GO" id="GO:2000640">
    <property type="term" value="P:positive regulation of SREBP signaling pathway"/>
    <property type="evidence" value="ECO:0007669"/>
    <property type="project" value="InterPro"/>
</dbReference>
<evidence type="ECO:0000256" key="5">
    <source>
        <dbReference type="ARBA" id="ARBA00023136"/>
    </source>
</evidence>
<comment type="subcellular location">
    <subcellularLocation>
        <location evidence="1">Golgi apparatus membrane</location>
        <topology evidence="1">Single-pass membrane protein</topology>
    </subcellularLocation>
</comment>
<reference evidence="9" key="2">
    <citation type="submission" date="2025-09" db="UniProtKB">
        <authorList>
            <consortium name="Ensembl"/>
        </authorList>
    </citation>
    <scope>IDENTIFICATION</scope>
</reference>
<evidence type="ECO:0000256" key="1">
    <source>
        <dbReference type="ARBA" id="ARBA00004194"/>
    </source>
</evidence>
<evidence type="ECO:0000256" key="7">
    <source>
        <dbReference type="ARBA" id="ARBA00023461"/>
    </source>
</evidence>
<dbReference type="GO" id="GO:0000139">
    <property type="term" value="C:Golgi membrane"/>
    <property type="evidence" value="ECO:0007669"/>
    <property type="project" value="UniProtKB-SubCell"/>
</dbReference>
<keyword evidence="6" id="KW-0325">Glycoprotein</keyword>
<sequence length="175" mass="20340">MVNLVATMWRRLLRKRWVLALIFGLLLVYFLSSTSKQEERAVRDRNPLQVQDHDQPIPWKVQFNLGNSSRLSNQRRDSIQGKLLSALPPHGWAPLRFVPSTEQYCCDGCCKQLLEHFLNWAAVAFHNLFMAVEDHLELCLAKCRTSSQSVQQESTYWDPIAKYCYEESLPELFPA</sequence>
<accession>A0A2K5ED15</accession>
<evidence type="ECO:0000313" key="10">
    <source>
        <dbReference type="Proteomes" id="UP000233020"/>
    </source>
</evidence>
<proteinExistence type="inferred from homology"/>
<name>A0A2K5ED15_AOTNA</name>
<organism evidence="9 10">
    <name type="scientific">Aotus nancymaae</name>
    <name type="common">Ma's night monkey</name>
    <dbReference type="NCBI Taxonomy" id="37293"/>
    <lineage>
        <taxon>Eukaryota</taxon>
        <taxon>Metazoa</taxon>
        <taxon>Chordata</taxon>
        <taxon>Craniata</taxon>
        <taxon>Vertebrata</taxon>
        <taxon>Euteleostomi</taxon>
        <taxon>Mammalia</taxon>
        <taxon>Eutheria</taxon>
        <taxon>Euarchontoglires</taxon>
        <taxon>Primates</taxon>
        <taxon>Haplorrhini</taxon>
        <taxon>Platyrrhini</taxon>
        <taxon>Aotidae</taxon>
        <taxon>Aotus</taxon>
    </lineage>
</organism>
<evidence type="ECO:0000313" key="9">
    <source>
        <dbReference type="Ensembl" id="ENSANAP00000031133.1"/>
    </source>
</evidence>
<comment type="similarity">
    <text evidence="7">Belongs to the SPRING family.</text>
</comment>
<evidence type="ECO:0000256" key="4">
    <source>
        <dbReference type="ARBA" id="ARBA00023034"/>
    </source>
</evidence>
<protein>
    <recommendedName>
        <fullName evidence="8">SREBP regulating gene protein</fullName>
    </recommendedName>
</protein>
<keyword evidence="4" id="KW-0333">Golgi apparatus</keyword>
<dbReference type="PANTHER" id="PTHR13481">
    <property type="entry name" value="SREBP REGULATING GENE PROTEIN"/>
    <property type="match status" value="1"/>
</dbReference>
<evidence type="ECO:0000256" key="6">
    <source>
        <dbReference type="ARBA" id="ARBA00023180"/>
    </source>
</evidence>
<keyword evidence="5" id="KW-0472">Membrane</keyword>
<keyword evidence="10" id="KW-1185">Reference proteome</keyword>
<dbReference type="GeneTree" id="ENSGT00390000008031"/>
<keyword evidence="2" id="KW-0812">Transmembrane</keyword>
<dbReference type="InterPro" id="IPR019352">
    <property type="entry name" value="SPRING1"/>
</dbReference>
<evidence type="ECO:0000256" key="2">
    <source>
        <dbReference type="ARBA" id="ARBA00022692"/>
    </source>
</evidence>
<reference evidence="9" key="1">
    <citation type="submission" date="2025-08" db="UniProtKB">
        <authorList>
            <consortium name="Ensembl"/>
        </authorList>
    </citation>
    <scope>IDENTIFICATION</scope>
</reference>
<keyword evidence="3" id="KW-1133">Transmembrane helix</keyword>
<evidence type="ECO:0000256" key="8">
    <source>
        <dbReference type="ARBA" id="ARBA00023485"/>
    </source>
</evidence>
<dbReference type="Proteomes" id="UP000233020">
    <property type="component" value="Unplaced"/>
</dbReference>
<evidence type="ECO:0000256" key="3">
    <source>
        <dbReference type="ARBA" id="ARBA00022989"/>
    </source>
</evidence>
<dbReference type="Pfam" id="PF10218">
    <property type="entry name" value="SPRING1"/>
    <property type="match status" value="1"/>
</dbReference>
<dbReference type="OMA" id="NWAAVAF"/>